<dbReference type="RefSeq" id="WP_310092427.1">
    <property type="nucleotide sequence ID" value="NZ_JAVDUU010000001.1"/>
</dbReference>
<evidence type="ECO:0000313" key="3">
    <source>
        <dbReference type="Proteomes" id="UP001247620"/>
    </source>
</evidence>
<sequence>MHQHLKLFTLIALLLTFYVHGFAQSGFSNSPDSARFVTGDIDKFWKAYDDFKKDTTVNTFGPEYIAVGSEGVSGFTPNRIQSAEHLFKVVKKRKTDYAKVRANTLRIKEKEKQCRSTFYAFKYLYPQAKFPPVYFVIGAYNSGGTSGKEGLFIGAEMQNNIDGIPGIVAHELIHFQQTWPGDDPTLLQQSILEGSADFFGEMISGDHGNEAANKYGSTHTDQLCKEFVLKMNGTDYNDWLYGTSKKDDRPNDLGYWIGYEITAHYYARATDKKQAIYDILNIKDYSDFLKKSGYLDKYLK</sequence>
<dbReference type="Proteomes" id="UP001247620">
    <property type="component" value="Unassembled WGS sequence"/>
</dbReference>
<keyword evidence="3" id="KW-1185">Reference proteome</keyword>
<organism evidence="2 3">
    <name type="scientific">Mucilaginibacter pocheonensis</name>
    <dbReference type="NCBI Taxonomy" id="398050"/>
    <lineage>
        <taxon>Bacteria</taxon>
        <taxon>Pseudomonadati</taxon>
        <taxon>Bacteroidota</taxon>
        <taxon>Sphingobacteriia</taxon>
        <taxon>Sphingobacteriales</taxon>
        <taxon>Sphingobacteriaceae</taxon>
        <taxon>Mucilaginibacter</taxon>
    </lineage>
</organism>
<dbReference type="InterPro" id="IPR018728">
    <property type="entry name" value="DUF2268"/>
</dbReference>
<reference evidence="2 3" key="1">
    <citation type="submission" date="2023-07" db="EMBL/GenBank/DDBJ databases">
        <title>Sorghum-associated microbial communities from plants grown in Nebraska, USA.</title>
        <authorList>
            <person name="Schachtman D."/>
        </authorList>
    </citation>
    <scope>NUCLEOTIDE SEQUENCE [LARGE SCALE GENOMIC DNA]</scope>
    <source>
        <strain evidence="2 3">3262</strain>
    </source>
</reference>
<feature type="domain" description="DUF2268" evidence="1">
    <location>
        <begin position="141"/>
        <end position="270"/>
    </location>
</feature>
<name>A0ABU1T6Q7_9SPHI</name>
<comment type="caution">
    <text evidence="2">The sequence shown here is derived from an EMBL/GenBank/DDBJ whole genome shotgun (WGS) entry which is preliminary data.</text>
</comment>
<accession>A0ABU1T6Q7</accession>
<gene>
    <name evidence="2" type="ORF">J2W55_000904</name>
</gene>
<dbReference type="EMBL" id="JAVDUU010000001">
    <property type="protein sequence ID" value="MDR6941076.1"/>
    <property type="molecule type" value="Genomic_DNA"/>
</dbReference>
<evidence type="ECO:0000313" key="2">
    <source>
        <dbReference type="EMBL" id="MDR6941076.1"/>
    </source>
</evidence>
<proteinExistence type="predicted"/>
<dbReference type="Pfam" id="PF10026">
    <property type="entry name" value="DUF2268"/>
    <property type="match status" value="1"/>
</dbReference>
<evidence type="ECO:0000259" key="1">
    <source>
        <dbReference type="Pfam" id="PF10026"/>
    </source>
</evidence>
<protein>
    <submittedName>
        <fullName evidence="2">Uncharacterized protein YjaZ</fullName>
    </submittedName>
</protein>